<keyword evidence="7" id="KW-1185">Reference proteome</keyword>
<dbReference type="InterPro" id="IPR001242">
    <property type="entry name" value="Condensation_dom"/>
</dbReference>
<dbReference type="InterPro" id="IPR045851">
    <property type="entry name" value="AMP-bd_C_sf"/>
</dbReference>
<dbReference type="PROSITE" id="PS00455">
    <property type="entry name" value="AMP_BINDING"/>
    <property type="match status" value="3"/>
</dbReference>
<comment type="cofactor">
    <cofactor evidence="1">
        <name>pantetheine 4'-phosphate</name>
        <dbReference type="ChEBI" id="CHEBI:47942"/>
    </cofactor>
</comment>
<feature type="domain" description="Carrier" evidence="5">
    <location>
        <begin position="1998"/>
        <end position="2073"/>
    </location>
</feature>
<dbReference type="PROSITE" id="PS00012">
    <property type="entry name" value="PHOSPHOPANTETHEINE"/>
    <property type="match status" value="2"/>
</dbReference>
<dbReference type="Gene3D" id="1.10.1200.10">
    <property type="entry name" value="ACP-like"/>
    <property type="match status" value="3"/>
</dbReference>
<evidence type="ECO:0000256" key="4">
    <source>
        <dbReference type="ARBA" id="ARBA00022553"/>
    </source>
</evidence>
<dbReference type="CDD" id="cd19531">
    <property type="entry name" value="LCL_NRPS-like"/>
    <property type="match status" value="2"/>
</dbReference>
<dbReference type="FunFam" id="3.40.50.980:FF:000001">
    <property type="entry name" value="Non-ribosomal peptide synthetase"/>
    <property type="match status" value="2"/>
</dbReference>
<dbReference type="GO" id="GO:0043041">
    <property type="term" value="P:amino acid activation for nonribosomal peptide biosynthetic process"/>
    <property type="evidence" value="ECO:0007669"/>
    <property type="project" value="TreeGrafter"/>
</dbReference>
<dbReference type="EMBL" id="CP051685">
    <property type="protein sequence ID" value="QJE01523.1"/>
    <property type="molecule type" value="Genomic_DNA"/>
</dbReference>
<reference evidence="6 7" key="1">
    <citation type="submission" date="2020-04" db="EMBL/GenBank/DDBJ databases">
        <title>Genome sequencing of novel species.</title>
        <authorList>
            <person name="Heo J."/>
            <person name="Kim S.-J."/>
            <person name="Kim J.-S."/>
            <person name="Hong S.-B."/>
            <person name="Kwon S.-W."/>
        </authorList>
    </citation>
    <scope>NUCLEOTIDE SEQUENCE [LARGE SCALE GENOMIC DNA]</scope>
    <source>
        <strain evidence="6 7">GN2-R2</strain>
    </source>
</reference>
<dbReference type="FunFam" id="3.30.559.10:FF:000012">
    <property type="entry name" value="Non-ribosomal peptide synthetase"/>
    <property type="match status" value="1"/>
</dbReference>
<dbReference type="KEGG" id="mfy:HH212_17045"/>
<gene>
    <name evidence="6" type="ORF">HH212_17045</name>
</gene>
<keyword evidence="3" id="KW-0596">Phosphopantetheine</keyword>
<dbReference type="SUPFAM" id="SSF52777">
    <property type="entry name" value="CoA-dependent acyltransferases"/>
    <property type="match status" value="6"/>
</dbReference>
<dbReference type="InterPro" id="IPR036736">
    <property type="entry name" value="ACP-like_sf"/>
</dbReference>
<dbReference type="Pfam" id="PF00501">
    <property type="entry name" value="AMP-binding"/>
    <property type="match status" value="3"/>
</dbReference>
<feature type="domain" description="Carrier" evidence="5">
    <location>
        <begin position="3073"/>
        <end position="3148"/>
    </location>
</feature>
<evidence type="ECO:0000256" key="3">
    <source>
        <dbReference type="ARBA" id="ARBA00022450"/>
    </source>
</evidence>
<dbReference type="Gene3D" id="3.30.559.10">
    <property type="entry name" value="Chloramphenicol acetyltransferase-like domain"/>
    <property type="match status" value="3"/>
</dbReference>
<evidence type="ECO:0000259" key="5">
    <source>
        <dbReference type="PROSITE" id="PS50075"/>
    </source>
</evidence>
<dbReference type="PANTHER" id="PTHR45527:SF1">
    <property type="entry name" value="FATTY ACID SYNTHASE"/>
    <property type="match status" value="1"/>
</dbReference>
<dbReference type="Pfam" id="PF00668">
    <property type="entry name" value="Condensation"/>
    <property type="match status" value="3"/>
</dbReference>
<dbReference type="InterPro" id="IPR000873">
    <property type="entry name" value="AMP-dep_synth/lig_dom"/>
</dbReference>
<evidence type="ECO:0000313" key="6">
    <source>
        <dbReference type="EMBL" id="QJE01523.1"/>
    </source>
</evidence>
<dbReference type="Gene3D" id="3.30.300.30">
    <property type="match status" value="3"/>
</dbReference>
<dbReference type="InterPro" id="IPR020845">
    <property type="entry name" value="AMP-binding_CS"/>
</dbReference>
<dbReference type="FunFam" id="2.30.38.10:FF:000001">
    <property type="entry name" value="Non-ribosomal peptide synthetase PvdI"/>
    <property type="match status" value="2"/>
</dbReference>
<name>A0A7Z2VXZ6_9BURK</name>
<dbReference type="InterPro" id="IPR025110">
    <property type="entry name" value="AMP-bd_C"/>
</dbReference>
<proteinExistence type="inferred from homology"/>
<dbReference type="InterPro" id="IPR009081">
    <property type="entry name" value="PP-bd_ACP"/>
</dbReference>
<protein>
    <submittedName>
        <fullName evidence="6">Amino acid adenylation domain-containing protein</fullName>
    </submittedName>
</protein>
<dbReference type="NCBIfam" id="TIGR01733">
    <property type="entry name" value="AA-adenyl-dom"/>
    <property type="match status" value="3"/>
</dbReference>
<dbReference type="Gene3D" id="3.40.50.980">
    <property type="match status" value="4"/>
</dbReference>
<dbReference type="GO" id="GO:0005829">
    <property type="term" value="C:cytosol"/>
    <property type="evidence" value="ECO:0007669"/>
    <property type="project" value="TreeGrafter"/>
</dbReference>
<dbReference type="Pfam" id="PF00550">
    <property type="entry name" value="PP-binding"/>
    <property type="match status" value="3"/>
</dbReference>
<dbReference type="GO" id="GO:0047527">
    <property type="term" value="F:2,3-dihydroxybenzoate-serine ligase activity"/>
    <property type="evidence" value="ECO:0007669"/>
    <property type="project" value="TreeGrafter"/>
</dbReference>
<evidence type="ECO:0000256" key="2">
    <source>
        <dbReference type="ARBA" id="ARBA00006432"/>
    </source>
</evidence>
<sequence>MTTTHARFPLTLSQADIYFDQLHHPASPLYNVGGFIRFGRVDAARMAEAHRRLVLGHDAFGIRILSDGGEPVQILSAERSTGLPLTDFSCAIDPAATARQWLADLFETPVPFENAELFRAALLKIGAAEYWYVGFAHHLAMDGWGFANWARQLGKYYSDGALEAADPLAWPAVAAADQDYVNGERCASDRAHWQACLAGVPERLLSPLPGAAADTSARHVLTLSASQSDAVDAMAHRLGVGRAPVFAGLLSAYLYGCCDRSDFVLGMPVHNRPAHAYKQMIGVFTSISPVRVQADPQASFGALVGALSERLRRDLRHQRYPLGHIVRDLGLQGGSRALYDIGFNYLKLDSKLAIDGVPATLVYLSHNHEPTPLMATIWEYGDQAESEIQLDYNLGYFSAADIALAAERLSHMLDMLPAMADAPLGTIEVMPPEERACLLDRFNPASAPPPAQCIHQLFEEQARRAPATVAVVCEGEALSYGALNARANRIAHRLRAEGVGPDTLVGLCVERSADMVAGMLGILKAGGAYVPLDPAYPRARLEFMVRDSNAPVVLTQARLLDTLPLGGALALCVDRDDDFAGRSEADPDAAAVGVTPAHLAYLIYTSGSTGVPKGVMIEHRNTVALLDWAHAHFSAAELRAVLASTSLNFDLSVFEVFVPLSFGHRCVVVRDALALLEEDCDVSLVNTVPSAMKMLLERGRVPRSAEVINLAGEPLPQKLLNGLFAGTGCRKVWNLYGPSEDTTYSTGAMFTGPVEGIPGIGRAVSHTRLHVLSASGRLLPVGAVGELYIGGAGLARGYLNRAELTALKFVDDPFVPGERLYRTGDMVRWLDDGTLAFLGRADDQVKIRGFRIELGEIETRLSAQPGVAEAVVVAHGEEGGRRLVAYVAAREADADGAALGARLRAALSETLADYMVPGVFVVMDALPLSPNGKIDKRALPEPDMQGAGTFVAPATPTERALAAIWQQLLGCERVSTEANFFHIGGHSLLATRMTAAVAGQLHVRLALRAVFEHPRLDRLAAFIDGSRKDAHETIPLAGREVPLALSPMQQRMHFLHGLAPDVGHYNMPAALRLEGALDVRALRRALDGIVGRHEVLRTVYDDGATGLAQRVLQPHPVALDMHDLSACTDPAAEAARLARCEAARPFDLASGPMLRTSLLRLGPGEHVLLVTLHHIAADGWSVGVIVRELRVLYAAHCAGGTDPLPPLPVQYADYAQWQRSQARGTRMASQLAHLRARLDGLPRVHNLPLDKPRPAQQDFRGQQHVEHVGPAMLARLKALGKANDATLFMVLQGAFALLLGRWSNETDIVMGSPVAGRTHKDTEGLVGLFVNTLVLRTAIAPGEDFGALLRQARATLLDAHANQDLPFEQLVDALQPERSPSHAPLFQVMFSMRDDDAAALRMPGLEVKALPVEHVPAKFDLELTAAESAEGLVLAWNSAASLFDPATIVRMAASFTVLLQAIADAPAMPVGELAMLTAADRDRLRGWNAAGGAAPPAQCIHQLFEEQARRAPATVAVVCEGEALSYGALNARANRIAHRLRAEGVGPDTLVGLCVERSADMVAGMLGILKAGGAYVPLDPAYPRARLEFMVRDSNAPVVLTQARLLDTLPLGGALALCVDRDDDFAGRSEADPDAAAVGVTPAHLAYLIYTSGSTGVPKGVMIEHRNTVALLDWAHAHFSAAELRAVLASTSLNFDLSVFEVFVPLSFGHRCVVVRDALALLEEDCDVSLVNTVPSAMKMLLERGRVPRSAEVINLAGEPLPQKLLNGLFAGTGCRKVWNLYGPSEDTTYSTGAMFTGPVEGIPGIGRAVSHTRLHVLSASGRLLPVGAVGELYIGGAGLARGYLNRAELTALKFVDDPFMPGERLYRTGDMVRWLDDGTLAFLGRADDQVKIRGFRIELGEIETRLSAQPGVAEAVVVAHGEEGGRRLVAYVAAREAGADGAALGARLRAALSETLADYMVPGVFVVMDALPLSPNGKIDKRALPEPDMQETGTFVAPATPTERALAAIWQQLLGCERVSTEANFFHIGGHSLLLTQMIHLAAQRAGLVIGVRQVFANPTIAGLAAALDAGGAGDRLRHEASAGPAPLSAAQQRIWLAGQIQEDAADNNIVGAVRMARRIEPGLTRAAFDVLARRHDILRTVIEVYEDAVRQQVQPEPVCEIAWHDLRGRPHADVALASLLREHGARPFDTGRLPLVSLLVAQDGDDTCVVQVSIHHIIADGWSLVLFFDQLMDAYDVLAAGTGTIAGTGAPQLGYLDYVAWQQRFLASPEARRQEDFWRAYLKGASQQILLPFQSPMPTRDGARGEVIRRRVGASTRAGLRALAGQARGSLFNVMHAALALLLGRVCAEADLNIGIPVSGRHIAGSEGVLGMFLNNLPLRSRIDLRQPFDAFLEAQVANAAEVLSCQDLPFERILALSGTARNPASTPLFQVFLNMLSLPDARDGRRLLNEASDMVGALGSKFNLSLYVSDGDDDGIKLYCSFNEKLLAARDVELLLEQYVYLLDQVAADGARLCGHYLLRAGAAGVQAPPMLAGATLPDPTLPMIETDWIGSVQHNFGQVAARWPARLAMACSGRTWTYGELDRITGVYATRLQALGVRPGDVVGIMTERHDALVIATLAILKAGAAFMMLSQAVPPLRVLQQIEAVPPCCVVTLAQSARLDPVIAGHLDASGCARLEVAADRALLDDGSGPAFETVASGPDDLAYIAFTSGTEGAPKAIRGRHGSLTTFMPWMAARFGLTPDDRFGMLSGLVHDPLHRDMFTPLCMGAALYVPEEADLAFSHLNDWLLEHRITVLHLTPSLGTFLCSVCERPVGTLRIAFFVGEIITTGHVRQFCKAAPNMRVINIYGSTETGRAISYHDVDAYQDAQAYCTDVIPAGIGIRHVQLLVLNDTMTPCGVGELGQIAARSRYMSLGYHEDAALNTAKFVPNPYGGDPADIVYLTGDRGRYRRDGVVECHGRTDRQIKIRGFRVELSEIQVCLILHPAVAQCALSTWRDALGETAIVAYVVAAQDGAATVDSMAAFLAQRLPDYMLPSEYMFLDALPRNENGKLDPKRLPPVVPRPAAAPSAPETALEAQLLSIWQSVFRRESIGVQDDFFKIGGHSLMATQLFVRIEREFGLRMDYKSFFAANSIRAAAARIETARLAAGVRRAGAGRARQITL</sequence>
<comment type="similarity">
    <text evidence="2">Belongs to the ATP-dependent AMP-binding enzyme family.</text>
</comment>
<dbReference type="InterPro" id="IPR010071">
    <property type="entry name" value="AA_adenyl_dom"/>
</dbReference>
<dbReference type="Gene3D" id="3.40.50.12780">
    <property type="entry name" value="N-terminal domain of ligase-like"/>
    <property type="match status" value="1"/>
</dbReference>
<dbReference type="FunFam" id="1.10.1200.10:FF:000005">
    <property type="entry name" value="Nonribosomal peptide synthetase 1"/>
    <property type="match status" value="2"/>
</dbReference>
<evidence type="ECO:0000313" key="7">
    <source>
        <dbReference type="Proteomes" id="UP000502415"/>
    </source>
</evidence>
<dbReference type="GO" id="GO:0009366">
    <property type="term" value="C:enterobactin synthetase complex"/>
    <property type="evidence" value="ECO:0007669"/>
    <property type="project" value="TreeGrafter"/>
</dbReference>
<dbReference type="SUPFAM" id="SSF47336">
    <property type="entry name" value="ACP-like"/>
    <property type="match status" value="3"/>
</dbReference>
<dbReference type="GO" id="GO:0031177">
    <property type="term" value="F:phosphopantetheine binding"/>
    <property type="evidence" value="ECO:0007669"/>
    <property type="project" value="InterPro"/>
</dbReference>
<evidence type="ECO:0000256" key="1">
    <source>
        <dbReference type="ARBA" id="ARBA00001957"/>
    </source>
</evidence>
<dbReference type="Pfam" id="PF13193">
    <property type="entry name" value="AMP-binding_C"/>
    <property type="match status" value="3"/>
</dbReference>
<organism evidence="6 7">
    <name type="scientific">Massilia forsythiae</name>
    <dbReference type="NCBI Taxonomy" id="2728020"/>
    <lineage>
        <taxon>Bacteria</taxon>
        <taxon>Pseudomonadati</taxon>
        <taxon>Pseudomonadota</taxon>
        <taxon>Betaproteobacteria</taxon>
        <taxon>Burkholderiales</taxon>
        <taxon>Oxalobacteraceae</taxon>
        <taxon>Telluria group</taxon>
        <taxon>Massilia</taxon>
    </lineage>
</organism>
<dbReference type="SMART" id="SM00823">
    <property type="entry name" value="PKS_PP"/>
    <property type="match status" value="3"/>
</dbReference>
<dbReference type="Gene3D" id="2.30.38.10">
    <property type="entry name" value="Luciferase, Domain 3"/>
    <property type="match status" value="2"/>
</dbReference>
<dbReference type="SUPFAM" id="SSF56801">
    <property type="entry name" value="Acetyl-CoA synthetase-like"/>
    <property type="match status" value="3"/>
</dbReference>
<feature type="domain" description="Carrier" evidence="5">
    <location>
        <begin position="952"/>
        <end position="1027"/>
    </location>
</feature>
<dbReference type="NCBIfam" id="NF003417">
    <property type="entry name" value="PRK04813.1"/>
    <property type="match status" value="3"/>
</dbReference>
<dbReference type="InterPro" id="IPR020806">
    <property type="entry name" value="PKS_PP-bd"/>
</dbReference>
<dbReference type="PROSITE" id="PS50075">
    <property type="entry name" value="CARRIER"/>
    <property type="match status" value="3"/>
</dbReference>
<dbReference type="Proteomes" id="UP000502415">
    <property type="component" value="Chromosome"/>
</dbReference>
<dbReference type="GO" id="GO:0009239">
    <property type="term" value="P:enterobactin biosynthetic process"/>
    <property type="evidence" value="ECO:0007669"/>
    <property type="project" value="TreeGrafter"/>
</dbReference>
<dbReference type="PANTHER" id="PTHR45527">
    <property type="entry name" value="NONRIBOSOMAL PEPTIDE SYNTHETASE"/>
    <property type="match status" value="1"/>
</dbReference>
<dbReference type="InterPro" id="IPR006162">
    <property type="entry name" value="Ppantetheine_attach_site"/>
</dbReference>
<dbReference type="FunFam" id="3.30.300.30:FF:000010">
    <property type="entry name" value="Enterobactin synthetase component F"/>
    <property type="match status" value="2"/>
</dbReference>
<keyword evidence="4" id="KW-0597">Phosphoprotein</keyword>
<dbReference type="CDD" id="cd05930">
    <property type="entry name" value="A_NRPS"/>
    <property type="match status" value="1"/>
</dbReference>
<dbReference type="FunFam" id="3.40.50.12780:FF:000012">
    <property type="entry name" value="Non-ribosomal peptide synthetase"/>
    <property type="match status" value="2"/>
</dbReference>
<dbReference type="InterPro" id="IPR042099">
    <property type="entry name" value="ANL_N_sf"/>
</dbReference>
<dbReference type="Gene3D" id="3.30.559.30">
    <property type="entry name" value="Nonribosomal peptide synthetase, condensation domain"/>
    <property type="match status" value="3"/>
</dbReference>
<dbReference type="InterPro" id="IPR023213">
    <property type="entry name" value="CAT-like_dom_sf"/>
</dbReference>
<accession>A0A7Z2VXZ6</accession>
<dbReference type="RefSeq" id="WP_170203545.1">
    <property type="nucleotide sequence ID" value="NZ_CP051685.1"/>
</dbReference>